<dbReference type="Pfam" id="PF00702">
    <property type="entry name" value="Hydrolase"/>
    <property type="match status" value="1"/>
</dbReference>
<dbReference type="PANTHER" id="PTHR18901:SF38">
    <property type="entry name" value="PSEUDOURIDINE-5'-PHOSPHATASE"/>
    <property type="match status" value="1"/>
</dbReference>
<dbReference type="PANTHER" id="PTHR18901">
    <property type="entry name" value="2-DEOXYGLUCOSE-6-PHOSPHATE PHOSPHATASE 2"/>
    <property type="match status" value="1"/>
</dbReference>
<accession>A0A7R9MMS7</accession>
<dbReference type="EMBL" id="CAJPVJ010029105">
    <property type="protein sequence ID" value="CAG2179865.1"/>
    <property type="molecule type" value="Genomic_DNA"/>
</dbReference>
<reference evidence="1" key="1">
    <citation type="submission" date="2020-11" db="EMBL/GenBank/DDBJ databases">
        <authorList>
            <person name="Tran Van P."/>
        </authorList>
    </citation>
    <scope>NUCLEOTIDE SEQUENCE</scope>
</reference>
<sequence length="139" mass="15405">MPGAERLVRHLHRHGIPIAIATSSKKHTFDMKTKDLKDVFKLFHHILICSDDPEITRGKPDPQSYQVCVARFDLKPKSMSNVLVFEDAPAGVRAGISAGCQVVWVPAKDLSLDLAKPTITLNSLLEFKPELFGLPAFDT</sequence>
<protein>
    <recommendedName>
        <fullName evidence="3">Pseudouridine-5'-phosphatase</fullName>
    </recommendedName>
</protein>
<evidence type="ECO:0000313" key="2">
    <source>
        <dbReference type="Proteomes" id="UP000728032"/>
    </source>
</evidence>
<dbReference type="NCBIfam" id="TIGR01509">
    <property type="entry name" value="HAD-SF-IA-v3"/>
    <property type="match status" value="1"/>
</dbReference>
<dbReference type="GO" id="GO:0016791">
    <property type="term" value="F:phosphatase activity"/>
    <property type="evidence" value="ECO:0007669"/>
    <property type="project" value="TreeGrafter"/>
</dbReference>
<dbReference type="Proteomes" id="UP000728032">
    <property type="component" value="Unassembled WGS sequence"/>
</dbReference>
<dbReference type="FunFam" id="3.40.50.1000:FF:000055">
    <property type="entry name" value="Haloacid dehalogenase-like hydrolase family protein"/>
    <property type="match status" value="1"/>
</dbReference>
<evidence type="ECO:0000313" key="1">
    <source>
        <dbReference type="EMBL" id="CAD7662728.1"/>
    </source>
</evidence>
<organism evidence="1">
    <name type="scientific">Oppiella nova</name>
    <dbReference type="NCBI Taxonomy" id="334625"/>
    <lineage>
        <taxon>Eukaryota</taxon>
        <taxon>Metazoa</taxon>
        <taxon>Ecdysozoa</taxon>
        <taxon>Arthropoda</taxon>
        <taxon>Chelicerata</taxon>
        <taxon>Arachnida</taxon>
        <taxon>Acari</taxon>
        <taxon>Acariformes</taxon>
        <taxon>Sarcoptiformes</taxon>
        <taxon>Oribatida</taxon>
        <taxon>Brachypylina</taxon>
        <taxon>Oppioidea</taxon>
        <taxon>Oppiidae</taxon>
        <taxon>Oppiella</taxon>
    </lineage>
</organism>
<dbReference type="Gene3D" id="3.40.50.1000">
    <property type="entry name" value="HAD superfamily/HAD-like"/>
    <property type="match status" value="1"/>
</dbReference>
<dbReference type="InterPro" id="IPR023214">
    <property type="entry name" value="HAD_sf"/>
</dbReference>
<dbReference type="AlphaFoldDB" id="A0A7R9MMS7"/>
<dbReference type="InterPro" id="IPR036412">
    <property type="entry name" value="HAD-like_sf"/>
</dbReference>
<dbReference type="SUPFAM" id="SSF56784">
    <property type="entry name" value="HAD-like"/>
    <property type="match status" value="1"/>
</dbReference>
<keyword evidence="2" id="KW-1185">Reference proteome</keyword>
<dbReference type="InterPro" id="IPR006439">
    <property type="entry name" value="HAD-SF_hydro_IA"/>
</dbReference>
<name>A0A7R9MMS7_9ACAR</name>
<dbReference type="OrthoDB" id="40579at2759"/>
<dbReference type="EMBL" id="OC943930">
    <property type="protein sequence ID" value="CAD7662728.1"/>
    <property type="molecule type" value="Genomic_DNA"/>
</dbReference>
<evidence type="ECO:0008006" key="3">
    <source>
        <dbReference type="Google" id="ProtNLM"/>
    </source>
</evidence>
<gene>
    <name evidence="1" type="ORF">ONB1V03_LOCUS19288</name>
</gene>
<proteinExistence type="predicted"/>